<sequence>MEFAGTNFVKSMAREIQSNNGAVTNMMNSSKYFANSKKVKSFALAALLTTTSQANAGLLERTIVVDGGPDVEAYYDDVLDVTWLKNANFVETTDYDADGDNFLPWESARNWVEQLSIGKFDDWRLPSIQALDATAGFDYYQTYDGSTDVGYNSTSELHELAYMINVNLGLESKFNTNHTNNSKWANYPWNYEINTKSLAGGIEIENFYNGYYFYDLEYAPKTDRAWLFDTTVGRQVGISKVTAGRAWAVRDGDVGTASSVTVPEPTPVFLLLLTSLGLLLRQKGKFN</sequence>
<evidence type="ECO:0000313" key="2">
    <source>
        <dbReference type="Proteomes" id="UP000032568"/>
    </source>
</evidence>
<dbReference type="KEGG" id="tact:SG35_026490"/>
<dbReference type="NCBIfam" id="TIGR02595">
    <property type="entry name" value="PEP_CTERM"/>
    <property type="match status" value="1"/>
</dbReference>
<evidence type="ECO:0000313" key="1">
    <source>
        <dbReference type="EMBL" id="WDD98747.1"/>
    </source>
</evidence>
<dbReference type="EMBL" id="CP059735">
    <property type="protein sequence ID" value="WDD98747.1"/>
    <property type="molecule type" value="Genomic_DNA"/>
</dbReference>
<dbReference type="Proteomes" id="UP000032568">
    <property type="component" value="Chromosome"/>
</dbReference>
<gene>
    <name evidence="1" type="ORF">SG35_026490</name>
</gene>
<organism evidence="1 2">
    <name type="scientific">Thalassomonas actiniarum</name>
    <dbReference type="NCBI Taxonomy" id="485447"/>
    <lineage>
        <taxon>Bacteria</taxon>
        <taxon>Pseudomonadati</taxon>
        <taxon>Pseudomonadota</taxon>
        <taxon>Gammaproteobacteria</taxon>
        <taxon>Alteromonadales</taxon>
        <taxon>Colwelliaceae</taxon>
        <taxon>Thalassomonas</taxon>
    </lineage>
</organism>
<dbReference type="AlphaFoldDB" id="A0AAE9YSL8"/>
<keyword evidence="2" id="KW-1185">Reference proteome</keyword>
<accession>A0AAE9YSL8</accession>
<reference evidence="1 2" key="1">
    <citation type="journal article" date="2015" name="Genome Announc.">
        <title>Draft Genome Sequences of Marine Isolates of Thalassomonas viridans and Thalassomonas actiniarum.</title>
        <authorList>
            <person name="Olonade I."/>
            <person name="van Zyl L.J."/>
            <person name="Trindade M."/>
        </authorList>
    </citation>
    <scope>NUCLEOTIDE SEQUENCE [LARGE SCALE GENOMIC DNA]</scope>
    <source>
        <strain evidence="1 2">A5K-106</strain>
    </source>
</reference>
<protein>
    <submittedName>
        <fullName evidence="1">PEP-CTERM sorting domain-containing protein</fullName>
    </submittedName>
</protein>
<dbReference type="InterPro" id="IPR013424">
    <property type="entry name" value="Ice-binding_C"/>
</dbReference>
<reference evidence="1 2" key="2">
    <citation type="journal article" date="2022" name="Mar. Drugs">
        <title>Bioassay-Guided Fractionation Leads to the Detection of Cholic Acid Generated by the Rare Thalassomonas sp.</title>
        <authorList>
            <person name="Pheiffer F."/>
            <person name="Schneider Y.K."/>
            <person name="Hansen E.H."/>
            <person name="Andersen J.H."/>
            <person name="Isaksson J."/>
            <person name="Busche T."/>
            <person name="R C."/>
            <person name="Kalinowski J."/>
            <person name="Zyl L.V."/>
            <person name="Trindade M."/>
        </authorList>
    </citation>
    <scope>NUCLEOTIDE SEQUENCE [LARGE SCALE GENOMIC DNA]</scope>
    <source>
        <strain evidence="1 2">A5K-106</strain>
    </source>
</reference>
<dbReference type="RefSeq" id="WP_044833198.1">
    <property type="nucleotide sequence ID" value="NZ_CP059735.1"/>
</dbReference>
<proteinExistence type="predicted"/>
<name>A0AAE9YSL8_9GAMM</name>